<proteinExistence type="predicted"/>
<evidence type="ECO:0000313" key="2">
    <source>
        <dbReference type="Proteomes" id="UP000249890"/>
    </source>
</evidence>
<gene>
    <name evidence="1" type="ORF">B9T62_33255</name>
</gene>
<sequence length="63" mass="6847">MRIPQEQPALALEVLRIPQEQLAFVLKVLRIPQEQLAFDLSLGARIPSGTACQPGDVQAVPQG</sequence>
<accession>A0A2Z2KXW8</accession>
<dbReference type="Proteomes" id="UP000249890">
    <property type="component" value="Chromosome"/>
</dbReference>
<dbReference type="EMBL" id="CP021780">
    <property type="protein sequence ID" value="ASA25178.1"/>
    <property type="molecule type" value="Genomic_DNA"/>
</dbReference>
<dbReference type="AlphaFoldDB" id="A0A2Z2KXW8"/>
<protein>
    <submittedName>
        <fullName evidence="1">Uncharacterized protein</fullName>
    </submittedName>
</protein>
<keyword evidence="2" id="KW-1185">Reference proteome</keyword>
<evidence type="ECO:0000313" key="1">
    <source>
        <dbReference type="EMBL" id="ASA25178.1"/>
    </source>
</evidence>
<dbReference type="KEGG" id="pdh:B9T62_33255"/>
<reference evidence="1 2" key="1">
    <citation type="submission" date="2017-06" db="EMBL/GenBank/DDBJ databases">
        <title>Complete genome sequence of Paenibacillus donghaensis KCTC 13049T isolated from East Sea sediment, South Korea.</title>
        <authorList>
            <person name="Jung B.K."/>
            <person name="Hong S.-J."/>
            <person name="Shin J.-H."/>
        </authorList>
    </citation>
    <scope>NUCLEOTIDE SEQUENCE [LARGE SCALE GENOMIC DNA]</scope>
    <source>
        <strain evidence="1 2">KCTC 13049</strain>
    </source>
</reference>
<organism evidence="1 2">
    <name type="scientific">Paenibacillus donghaensis</name>
    <dbReference type="NCBI Taxonomy" id="414771"/>
    <lineage>
        <taxon>Bacteria</taxon>
        <taxon>Bacillati</taxon>
        <taxon>Bacillota</taxon>
        <taxon>Bacilli</taxon>
        <taxon>Bacillales</taxon>
        <taxon>Paenibacillaceae</taxon>
        <taxon>Paenibacillus</taxon>
    </lineage>
</organism>
<name>A0A2Z2KXW8_9BACL</name>